<feature type="transmembrane region" description="Helical" evidence="1">
    <location>
        <begin position="98"/>
        <end position="123"/>
    </location>
</feature>
<feature type="transmembrane region" description="Helical" evidence="1">
    <location>
        <begin position="400"/>
        <end position="419"/>
    </location>
</feature>
<feature type="transmembrane region" description="Helical" evidence="1">
    <location>
        <begin position="12"/>
        <end position="32"/>
    </location>
</feature>
<keyword evidence="1" id="KW-0812">Transmembrane</keyword>
<dbReference type="EC" id="2.3.1.-" evidence="3"/>
<name>A0ABU2LI29_9ACTN</name>
<keyword evidence="3" id="KW-0808">Transferase</keyword>
<gene>
    <name evidence="3" type="ORF">RNC47_00920</name>
</gene>
<dbReference type="Pfam" id="PF01757">
    <property type="entry name" value="Acyl_transf_3"/>
    <property type="match status" value="1"/>
</dbReference>
<organism evidence="3 4">
    <name type="scientific">Streptomyces millisiae</name>
    <dbReference type="NCBI Taxonomy" id="3075542"/>
    <lineage>
        <taxon>Bacteria</taxon>
        <taxon>Bacillati</taxon>
        <taxon>Actinomycetota</taxon>
        <taxon>Actinomycetes</taxon>
        <taxon>Kitasatosporales</taxon>
        <taxon>Streptomycetaceae</taxon>
        <taxon>Streptomyces</taxon>
    </lineage>
</organism>
<dbReference type="Proteomes" id="UP001183420">
    <property type="component" value="Unassembled WGS sequence"/>
</dbReference>
<feature type="transmembrane region" description="Helical" evidence="1">
    <location>
        <begin position="217"/>
        <end position="236"/>
    </location>
</feature>
<dbReference type="EMBL" id="JAVREM010000001">
    <property type="protein sequence ID" value="MDT0316893.1"/>
    <property type="molecule type" value="Genomic_DNA"/>
</dbReference>
<evidence type="ECO:0000256" key="1">
    <source>
        <dbReference type="SAM" id="Phobius"/>
    </source>
</evidence>
<feature type="transmembrane region" description="Helical" evidence="1">
    <location>
        <begin position="256"/>
        <end position="276"/>
    </location>
</feature>
<protein>
    <submittedName>
        <fullName evidence="3">Acyltransferase</fullName>
        <ecNumber evidence="3">2.3.1.-</ecNumber>
    </submittedName>
</protein>
<feature type="transmembrane region" description="Helical" evidence="1">
    <location>
        <begin position="329"/>
        <end position="352"/>
    </location>
</feature>
<keyword evidence="3" id="KW-0012">Acyltransferase</keyword>
<evidence type="ECO:0000313" key="3">
    <source>
        <dbReference type="EMBL" id="MDT0316893.1"/>
    </source>
</evidence>
<feature type="transmembrane region" description="Helical" evidence="1">
    <location>
        <begin position="52"/>
        <end position="77"/>
    </location>
</feature>
<dbReference type="GO" id="GO:0016746">
    <property type="term" value="F:acyltransferase activity"/>
    <property type="evidence" value="ECO:0007669"/>
    <property type="project" value="UniProtKB-KW"/>
</dbReference>
<feature type="transmembrane region" description="Helical" evidence="1">
    <location>
        <begin position="129"/>
        <end position="149"/>
    </location>
</feature>
<feature type="transmembrane region" description="Helical" evidence="1">
    <location>
        <begin position="161"/>
        <end position="180"/>
    </location>
</feature>
<keyword evidence="1" id="KW-0472">Membrane</keyword>
<feature type="transmembrane region" description="Helical" evidence="1">
    <location>
        <begin position="372"/>
        <end position="394"/>
    </location>
</feature>
<accession>A0ABU2LI29</accession>
<reference evidence="4" key="1">
    <citation type="submission" date="2023-07" db="EMBL/GenBank/DDBJ databases">
        <title>30 novel species of actinomycetes from the DSMZ collection.</title>
        <authorList>
            <person name="Nouioui I."/>
        </authorList>
    </citation>
    <scope>NUCLEOTIDE SEQUENCE [LARGE SCALE GENOMIC DNA]</scope>
    <source>
        <strain evidence="4">DSM 44918</strain>
    </source>
</reference>
<dbReference type="InterPro" id="IPR002656">
    <property type="entry name" value="Acyl_transf_3_dom"/>
</dbReference>
<feature type="transmembrane region" description="Helical" evidence="1">
    <location>
        <begin position="297"/>
        <end position="317"/>
    </location>
</feature>
<evidence type="ECO:0000259" key="2">
    <source>
        <dbReference type="Pfam" id="PF01757"/>
    </source>
</evidence>
<evidence type="ECO:0000313" key="4">
    <source>
        <dbReference type="Proteomes" id="UP001183420"/>
    </source>
</evidence>
<keyword evidence="4" id="KW-1185">Reference proteome</keyword>
<feature type="domain" description="Acyltransferase 3" evidence="2">
    <location>
        <begin position="10"/>
        <end position="343"/>
    </location>
</feature>
<dbReference type="RefSeq" id="WP_311594624.1">
    <property type="nucleotide sequence ID" value="NZ_JAVREM010000001.1"/>
</dbReference>
<comment type="caution">
    <text evidence="3">The sequence shown here is derived from an EMBL/GenBank/DDBJ whole genome shotgun (WGS) entry which is preliminary data.</text>
</comment>
<sequence length="436" mass="47216">MTQTTQEPRNRYVDLLRFTAVCFVCVGHWLVTDISYRGGRLHGVDALALVHWAHWLTLVFQVMPVIFLAGGYANAVSWSAHRRRDAWGGWLAERARGLLVPTSVYVATGTVTVAVCLLVGVDAGVLAELGWATALHLWFLPLYLALLALTPSLYALYRRVGLWLVTATVVLAAVVNVLVLVPRLPLVGWLNYLLVWGGMYLLGFAWHDGALRGARPWLMAVGGTVTWVLLITLGPFPVSLIGVPGARIANASPPTVALYAHAVTVIGLLVTAEGPVNRWLREPRRWRRVAAGNRAAMGLYLWHMAPAMVAGAVLYPLGLFPEVPTGTGYWWLLRLAWVGLLWVLLVPLVMLVGSLPRPPARAARAEWRSGPWVVLVAGLGASCYALARIAVAGFAPSGRLPWPVLLCYVAGVLLVLVACGRRQPAAGTATAAAEIR</sequence>
<keyword evidence="1" id="KW-1133">Transmembrane helix</keyword>
<proteinExistence type="predicted"/>
<feature type="transmembrane region" description="Helical" evidence="1">
    <location>
        <begin position="186"/>
        <end position="205"/>
    </location>
</feature>